<accession>A0A5E6P5G1</accession>
<keyword evidence="1" id="KW-0812">Transmembrane</keyword>
<name>A0A5E6P5G1_PSEFL</name>
<dbReference type="OrthoDB" id="6920944at2"/>
<organism evidence="2 3">
    <name type="scientific">Pseudomonas fluorescens</name>
    <dbReference type="NCBI Taxonomy" id="294"/>
    <lineage>
        <taxon>Bacteria</taxon>
        <taxon>Pseudomonadati</taxon>
        <taxon>Pseudomonadota</taxon>
        <taxon>Gammaproteobacteria</taxon>
        <taxon>Pseudomonadales</taxon>
        <taxon>Pseudomonadaceae</taxon>
        <taxon>Pseudomonas</taxon>
    </lineage>
</organism>
<evidence type="ECO:0000313" key="2">
    <source>
        <dbReference type="EMBL" id="VVM38311.1"/>
    </source>
</evidence>
<proteinExistence type="predicted"/>
<reference evidence="2 3" key="1">
    <citation type="submission" date="2019-09" db="EMBL/GenBank/DDBJ databases">
        <authorList>
            <person name="Chandra G."/>
            <person name="Truman W A."/>
        </authorList>
    </citation>
    <scope>NUCLEOTIDE SEQUENCE [LARGE SCALE GENOMIC DNA]</scope>
    <source>
        <strain evidence="2">PS631</strain>
    </source>
</reference>
<keyword evidence="1" id="KW-1133">Transmembrane helix</keyword>
<gene>
    <name evidence="2" type="ORF">PS631_00148</name>
</gene>
<dbReference type="EMBL" id="CABVHF010000001">
    <property type="protein sequence ID" value="VVM38311.1"/>
    <property type="molecule type" value="Genomic_DNA"/>
</dbReference>
<dbReference type="Proteomes" id="UP000399692">
    <property type="component" value="Unassembled WGS sequence"/>
</dbReference>
<feature type="transmembrane region" description="Helical" evidence="1">
    <location>
        <begin position="21"/>
        <end position="44"/>
    </location>
</feature>
<evidence type="ECO:0000313" key="3">
    <source>
        <dbReference type="Proteomes" id="UP000399692"/>
    </source>
</evidence>
<dbReference type="AlphaFoldDB" id="A0A5E6P5G1"/>
<sequence>MGWRERHKAFQEWFTPRRRRGAGGTLLAVWAVGICIYPSTYWVYLMIPGIMWFMSAWPAELHDKSC</sequence>
<protein>
    <submittedName>
        <fullName evidence="2">Uncharacterized protein</fullName>
    </submittedName>
</protein>
<keyword evidence="1" id="KW-0472">Membrane</keyword>
<evidence type="ECO:0000256" key="1">
    <source>
        <dbReference type="SAM" id="Phobius"/>
    </source>
</evidence>